<evidence type="ECO:0000313" key="5">
    <source>
        <dbReference type="EMBL" id="EEF38281.1"/>
    </source>
</evidence>
<dbReference type="Pfam" id="PF00076">
    <property type="entry name" value="RRM_1"/>
    <property type="match status" value="1"/>
</dbReference>
<evidence type="ECO:0000256" key="1">
    <source>
        <dbReference type="ARBA" id="ARBA00022884"/>
    </source>
</evidence>
<dbReference type="Proteomes" id="UP000008311">
    <property type="component" value="Unassembled WGS sequence"/>
</dbReference>
<dbReference type="SUPFAM" id="SSF54928">
    <property type="entry name" value="RNA-binding domain, RBD"/>
    <property type="match status" value="1"/>
</dbReference>
<dbReference type="SMART" id="SM00360">
    <property type="entry name" value="RRM"/>
    <property type="match status" value="1"/>
</dbReference>
<dbReference type="InterPro" id="IPR035979">
    <property type="entry name" value="RBD_domain_sf"/>
</dbReference>
<keyword evidence="6" id="KW-1185">Reference proteome</keyword>
<dbReference type="AlphaFoldDB" id="B9SDK2"/>
<dbReference type="InterPro" id="IPR012677">
    <property type="entry name" value="Nucleotide-bd_a/b_plait_sf"/>
</dbReference>
<feature type="region of interest" description="Disordered" evidence="3">
    <location>
        <begin position="82"/>
        <end position="107"/>
    </location>
</feature>
<dbReference type="PROSITE" id="PS50102">
    <property type="entry name" value="RRM"/>
    <property type="match status" value="1"/>
</dbReference>
<dbReference type="Gene3D" id="3.30.70.330">
    <property type="match status" value="1"/>
</dbReference>
<dbReference type="STRING" id="3988.B9SDK2"/>
<keyword evidence="1 2" id="KW-0694">RNA-binding</keyword>
<organism evidence="5 6">
    <name type="scientific">Ricinus communis</name>
    <name type="common">Castor bean</name>
    <dbReference type="NCBI Taxonomy" id="3988"/>
    <lineage>
        <taxon>Eukaryota</taxon>
        <taxon>Viridiplantae</taxon>
        <taxon>Streptophyta</taxon>
        <taxon>Embryophyta</taxon>
        <taxon>Tracheophyta</taxon>
        <taxon>Spermatophyta</taxon>
        <taxon>Magnoliopsida</taxon>
        <taxon>eudicotyledons</taxon>
        <taxon>Gunneridae</taxon>
        <taxon>Pentapetalae</taxon>
        <taxon>rosids</taxon>
        <taxon>fabids</taxon>
        <taxon>Malpighiales</taxon>
        <taxon>Euphorbiaceae</taxon>
        <taxon>Acalyphoideae</taxon>
        <taxon>Acalypheae</taxon>
        <taxon>Ricinus</taxon>
    </lineage>
</organism>
<evidence type="ECO:0000256" key="3">
    <source>
        <dbReference type="SAM" id="MobiDB-lite"/>
    </source>
</evidence>
<dbReference type="eggNOG" id="KOG0118">
    <property type="taxonomic scope" value="Eukaryota"/>
</dbReference>
<dbReference type="InterPro" id="IPR000504">
    <property type="entry name" value="RRM_dom"/>
</dbReference>
<dbReference type="GO" id="GO:0003723">
    <property type="term" value="F:RNA binding"/>
    <property type="evidence" value="ECO:0007669"/>
    <property type="project" value="UniProtKB-UniRule"/>
</dbReference>
<dbReference type="InParanoid" id="B9SDK2"/>
<evidence type="ECO:0000313" key="6">
    <source>
        <dbReference type="Proteomes" id="UP000008311"/>
    </source>
</evidence>
<protein>
    <submittedName>
        <fullName evidence="5">Ribonucleoprotein, chloroplast, putative</fullName>
    </submittedName>
</protein>
<proteinExistence type="predicted"/>
<dbReference type="PANTHER" id="PTHR48027">
    <property type="entry name" value="HETEROGENEOUS NUCLEAR RIBONUCLEOPROTEIN 87F-RELATED"/>
    <property type="match status" value="1"/>
</dbReference>
<dbReference type="GO" id="GO:1990904">
    <property type="term" value="C:ribonucleoprotein complex"/>
    <property type="evidence" value="ECO:0007669"/>
    <property type="project" value="UniProtKB-KW"/>
</dbReference>
<evidence type="ECO:0000259" key="4">
    <source>
        <dbReference type="PROSITE" id="PS50102"/>
    </source>
</evidence>
<name>B9SDK2_RICCO</name>
<evidence type="ECO:0000256" key="2">
    <source>
        <dbReference type="PROSITE-ProRule" id="PRU00176"/>
    </source>
</evidence>
<dbReference type="EMBL" id="EQ973928">
    <property type="protein sequence ID" value="EEF38281.1"/>
    <property type="molecule type" value="Genomic_DNA"/>
</dbReference>
<feature type="domain" description="RRM" evidence="4">
    <location>
        <begin position="1"/>
        <end position="80"/>
    </location>
</feature>
<dbReference type="InterPro" id="IPR052462">
    <property type="entry name" value="SLIRP/GR-RBP-like"/>
</dbReference>
<keyword evidence="5" id="KW-0687">Ribonucleoprotein</keyword>
<accession>B9SDK2</accession>
<sequence length="107" mass="11620">MKMFVLMMFVVNSKLEGLKDAFADQPGVLSAKVIYERDTGRSRGFGFVSFESAEDAEAALNSMNGVEVEGRPLRLNLAADRARTPPAVESNAEDNLEMSEMLSSIGS</sequence>
<reference evidence="6" key="1">
    <citation type="journal article" date="2010" name="Nat. Biotechnol.">
        <title>Draft genome sequence of the oilseed species Ricinus communis.</title>
        <authorList>
            <person name="Chan A.P."/>
            <person name="Crabtree J."/>
            <person name="Zhao Q."/>
            <person name="Lorenzi H."/>
            <person name="Orvis J."/>
            <person name="Puiu D."/>
            <person name="Melake-Berhan A."/>
            <person name="Jones K.M."/>
            <person name="Redman J."/>
            <person name="Chen G."/>
            <person name="Cahoon E.B."/>
            <person name="Gedil M."/>
            <person name="Stanke M."/>
            <person name="Haas B.J."/>
            <person name="Wortman J.R."/>
            <person name="Fraser-Liggett C.M."/>
            <person name="Ravel J."/>
            <person name="Rabinowicz P.D."/>
        </authorList>
    </citation>
    <scope>NUCLEOTIDE SEQUENCE [LARGE SCALE GENOMIC DNA]</scope>
    <source>
        <strain evidence="6">cv. Hale</strain>
    </source>
</reference>
<gene>
    <name evidence="5" type="ORF">RCOM_0420270</name>
</gene>